<dbReference type="AlphaFoldDB" id="A0A167WFW7"/>
<evidence type="ECO:0000256" key="1">
    <source>
        <dbReference type="SAM" id="MobiDB-lite"/>
    </source>
</evidence>
<evidence type="ECO:0000313" key="3">
    <source>
        <dbReference type="Proteomes" id="UP000076532"/>
    </source>
</evidence>
<keyword evidence="3" id="KW-1185">Reference proteome</keyword>
<dbReference type="EMBL" id="KV417806">
    <property type="protein sequence ID" value="KZP06050.1"/>
    <property type="molecule type" value="Genomic_DNA"/>
</dbReference>
<name>A0A167WFW7_9AGAM</name>
<sequence>MVLPKISALPAETIAYIAALGCDESLQALQKLDADMRSNIIQLCLVAPHIALTMRPLLYTVIQLGSEESALRYLSNHALSTPQFKCSMKFTTALSFTTFPAIDSPSGHSFWPLFDLAFQELVCLATFTFRFSHSDPHALSRVAARQRHFPTSLKTLRMIPISEESFFTPELWDEYHVLHTIPTAPWNDPSWAKHLGQLKSVNHFYIATFSFVVWPPIKSKEKKVMKEWTQYNSHRPSGVGLEKILIDFCAPEDGREENLQDRRQMVDMGTRFDEWDSSDEEDLEDDDEDDDEDDEDPEDGEKIDPKLLVWQRVQGKWAA</sequence>
<evidence type="ECO:0000313" key="2">
    <source>
        <dbReference type="EMBL" id="KZP06050.1"/>
    </source>
</evidence>
<feature type="compositionally biased region" description="Acidic residues" evidence="1">
    <location>
        <begin position="275"/>
        <end position="299"/>
    </location>
</feature>
<gene>
    <name evidence="2" type="ORF">FIBSPDRAFT_966774</name>
</gene>
<proteinExistence type="predicted"/>
<organism evidence="2 3">
    <name type="scientific">Athelia psychrophila</name>
    <dbReference type="NCBI Taxonomy" id="1759441"/>
    <lineage>
        <taxon>Eukaryota</taxon>
        <taxon>Fungi</taxon>
        <taxon>Dikarya</taxon>
        <taxon>Basidiomycota</taxon>
        <taxon>Agaricomycotina</taxon>
        <taxon>Agaricomycetes</taxon>
        <taxon>Agaricomycetidae</taxon>
        <taxon>Atheliales</taxon>
        <taxon>Atheliaceae</taxon>
        <taxon>Athelia</taxon>
    </lineage>
</organism>
<reference evidence="2 3" key="1">
    <citation type="journal article" date="2016" name="Mol. Biol. Evol.">
        <title>Comparative Genomics of Early-Diverging Mushroom-Forming Fungi Provides Insights into the Origins of Lignocellulose Decay Capabilities.</title>
        <authorList>
            <person name="Nagy L.G."/>
            <person name="Riley R."/>
            <person name="Tritt A."/>
            <person name="Adam C."/>
            <person name="Daum C."/>
            <person name="Floudas D."/>
            <person name="Sun H."/>
            <person name="Yadav J.S."/>
            <person name="Pangilinan J."/>
            <person name="Larsson K.H."/>
            <person name="Matsuura K."/>
            <person name="Barry K."/>
            <person name="Labutti K."/>
            <person name="Kuo R."/>
            <person name="Ohm R.A."/>
            <person name="Bhattacharya S.S."/>
            <person name="Shirouzu T."/>
            <person name="Yoshinaga Y."/>
            <person name="Martin F.M."/>
            <person name="Grigoriev I.V."/>
            <person name="Hibbett D.S."/>
        </authorList>
    </citation>
    <scope>NUCLEOTIDE SEQUENCE [LARGE SCALE GENOMIC DNA]</scope>
    <source>
        <strain evidence="2 3">CBS 109695</strain>
    </source>
</reference>
<dbReference type="Proteomes" id="UP000076532">
    <property type="component" value="Unassembled WGS sequence"/>
</dbReference>
<feature type="region of interest" description="Disordered" evidence="1">
    <location>
        <begin position="269"/>
        <end position="306"/>
    </location>
</feature>
<accession>A0A167WFW7</accession>
<protein>
    <submittedName>
        <fullName evidence="2">Uncharacterized protein</fullName>
    </submittedName>
</protein>
<dbReference type="OrthoDB" id="10656217at2759"/>